<keyword evidence="2" id="KW-1185">Reference proteome</keyword>
<accession>A0A845BAX1</accession>
<sequence>MSETSTPKSEALKAFAVLKQAIEAACQRKSHLIAIETAMEQGLTMTGELNDVERDSIQRRNWPEQGLTLTLHFQRYDRANPFQLAPSSDRLELTLEDRSGTLLRHEASFKE</sequence>
<gene>
    <name evidence="1" type="ORF">E0493_07810</name>
</gene>
<organism evidence="1 2">
    <name type="scientific">Teichococcus coralli</name>
    <dbReference type="NCBI Taxonomy" id="2545983"/>
    <lineage>
        <taxon>Bacteria</taxon>
        <taxon>Pseudomonadati</taxon>
        <taxon>Pseudomonadota</taxon>
        <taxon>Alphaproteobacteria</taxon>
        <taxon>Acetobacterales</taxon>
        <taxon>Roseomonadaceae</taxon>
        <taxon>Roseomonas</taxon>
    </lineage>
</organism>
<dbReference type="Proteomes" id="UP000460715">
    <property type="component" value="Unassembled WGS sequence"/>
</dbReference>
<dbReference type="RefSeq" id="WP_160936374.1">
    <property type="nucleotide sequence ID" value="NZ_SNVJ01000005.1"/>
</dbReference>
<comment type="caution">
    <text evidence="1">The sequence shown here is derived from an EMBL/GenBank/DDBJ whole genome shotgun (WGS) entry which is preliminary data.</text>
</comment>
<name>A0A845BAX1_9PROT</name>
<protein>
    <submittedName>
        <fullName evidence="1">Uncharacterized protein</fullName>
    </submittedName>
</protein>
<evidence type="ECO:0000313" key="1">
    <source>
        <dbReference type="EMBL" id="MXP63256.1"/>
    </source>
</evidence>
<dbReference type="EMBL" id="SNVJ01000005">
    <property type="protein sequence ID" value="MXP63256.1"/>
    <property type="molecule type" value="Genomic_DNA"/>
</dbReference>
<dbReference type="AlphaFoldDB" id="A0A845BAX1"/>
<reference evidence="1 2" key="1">
    <citation type="submission" date="2019-03" db="EMBL/GenBank/DDBJ databases">
        <title>Roseomonas sp. a novel Roseomonas species isolated from Sea whip Gorgonian.</title>
        <authorList>
            <person name="Li F."/>
            <person name="Pan X."/>
            <person name="Huang S."/>
            <person name="Li Z."/>
            <person name="Meng B."/>
        </authorList>
    </citation>
    <scope>NUCLEOTIDE SEQUENCE [LARGE SCALE GENOMIC DNA]</scope>
    <source>
        <strain evidence="1 2">M0104</strain>
    </source>
</reference>
<proteinExistence type="predicted"/>
<evidence type="ECO:0000313" key="2">
    <source>
        <dbReference type="Proteomes" id="UP000460715"/>
    </source>
</evidence>